<name>A0ACC5R0W1_9HYPH</name>
<dbReference type="Proteomes" id="UP000616151">
    <property type="component" value="Unassembled WGS sequence"/>
</dbReference>
<keyword evidence="1" id="KW-0456">Lyase</keyword>
<evidence type="ECO:0000313" key="2">
    <source>
        <dbReference type="Proteomes" id="UP000616151"/>
    </source>
</evidence>
<protein>
    <submittedName>
        <fullName evidence="1">Threonine ammonia-lyase</fullName>
        <ecNumber evidence="1">4.3.1.19</ecNumber>
    </submittedName>
</protein>
<proteinExistence type="predicted"/>
<organism evidence="1 2">
    <name type="scientific">Taklimakanibacter albus</name>
    <dbReference type="NCBI Taxonomy" id="2800327"/>
    <lineage>
        <taxon>Bacteria</taxon>
        <taxon>Pseudomonadati</taxon>
        <taxon>Pseudomonadota</taxon>
        <taxon>Alphaproteobacteria</taxon>
        <taxon>Hyphomicrobiales</taxon>
        <taxon>Aestuariivirgaceae</taxon>
        <taxon>Taklimakanibacter</taxon>
    </lineage>
</organism>
<accession>A0ACC5R0W1</accession>
<evidence type="ECO:0000313" key="1">
    <source>
        <dbReference type="EMBL" id="MBK1866249.1"/>
    </source>
</evidence>
<sequence>MAVTFKDIENARTVLAGNVVRTPLIRADKLSDITGADIYVKFENLQVTSSFKDRGAYNKMSSLTDAERARGVIAMSAGNHAQAVAYHAKRLGIPATIVMPETTPSTKVERTRAHGAHVILSGETLAESQVTAETLVKDKGYLLIHPYDDDKVIAGQGTIAIEMLEDQPDLDVMVVPIGGGGIIGGTAIAAKHIKPDVEMLGVEVKLYPSMYHALRGQPAKCGGSTLAEGIAVKNVTERTITIAKQYVDDVRLVGESDIERAVMAYLTHQKTLAEGAGAAGLAAVFADPGHFRGRKVGLILCGGNIDPRILASIILRELEREHRIVNLRIQIDDRPGVLGRIATLLGQLGANILEVSHRRMFLDVPAKGAELEIMVETRDGPHADEIVARIEAEGFSTRVLDAPGGRETVRRG</sequence>
<keyword evidence="2" id="KW-1185">Reference proteome</keyword>
<dbReference type="EMBL" id="JAENHL010000006">
    <property type="protein sequence ID" value="MBK1866249.1"/>
    <property type="molecule type" value="Genomic_DNA"/>
</dbReference>
<reference evidence="1" key="1">
    <citation type="submission" date="2021-01" db="EMBL/GenBank/DDBJ databases">
        <authorList>
            <person name="Sun Q."/>
        </authorList>
    </citation>
    <scope>NUCLEOTIDE SEQUENCE</scope>
    <source>
        <strain evidence="1">YIM B02566</strain>
    </source>
</reference>
<gene>
    <name evidence="1" type="ORF">JHL16_07780</name>
</gene>
<comment type="caution">
    <text evidence="1">The sequence shown here is derived from an EMBL/GenBank/DDBJ whole genome shotgun (WGS) entry which is preliminary data.</text>
</comment>
<dbReference type="EC" id="4.3.1.19" evidence="1"/>